<proteinExistence type="predicted"/>
<organism evidence="1 2">
    <name type="scientific">Melia azedarach</name>
    <name type="common">Chinaberry tree</name>
    <dbReference type="NCBI Taxonomy" id="155640"/>
    <lineage>
        <taxon>Eukaryota</taxon>
        <taxon>Viridiplantae</taxon>
        <taxon>Streptophyta</taxon>
        <taxon>Embryophyta</taxon>
        <taxon>Tracheophyta</taxon>
        <taxon>Spermatophyta</taxon>
        <taxon>Magnoliopsida</taxon>
        <taxon>eudicotyledons</taxon>
        <taxon>Gunneridae</taxon>
        <taxon>Pentapetalae</taxon>
        <taxon>rosids</taxon>
        <taxon>malvids</taxon>
        <taxon>Sapindales</taxon>
        <taxon>Meliaceae</taxon>
        <taxon>Melia</taxon>
    </lineage>
</organism>
<evidence type="ECO:0000313" key="2">
    <source>
        <dbReference type="Proteomes" id="UP001164539"/>
    </source>
</evidence>
<name>A0ACC1X520_MELAZ</name>
<reference evidence="1 2" key="1">
    <citation type="journal article" date="2023" name="Science">
        <title>Complex scaffold remodeling in plant triterpene biosynthesis.</title>
        <authorList>
            <person name="De La Pena R."/>
            <person name="Hodgson H."/>
            <person name="Liu J.C."/>
            <person name="Stephenson M.J."/>
            <person name="Martin A.C."/>
            <person name="Owen C."/>
            <person name="Harkess A."/>
            <person name="Leebens-Mack J."/>
            <person name="Jimenez L.E."/>
            <person name="Osbourn A."/>
            <person name="Sattely E.S."/>
        </authorList>
    </citation>
    <scope>NUCLEOTIDE SEQUENCE [LARGE SCALE GENOMIC DNA]</scope>
    <source>
        <strain evidence="2">cv. JPN11</strain>
        <tissue evidence="1">Leaf</tissue>
    </source>
</reference>
<comment type="caution">
    <text evidence="1">The sequence shown here is derived from an EMBL/GenBank/DDBJ whole genome shotgun (WGS) entry which is preliminary data.</text>
</comment>
<accession>A0ACC1X520</accession>
<sequence length="1398" mass="156522">MDSYKIEGEAESEMVVSISDASSSEDENSSRNRGGAEPKNKMKLRSFKLSRLPSLRSCVRPTRSPSIKCPSLLSAYPASSEQSTPVVMSDASSNGNEVTSCSDAGNENFQKSERILTRRSSMKFRRPFLRTSSGGTDQKKKLKKTRSIKRANIGSSRPSTRKEDDRHDQSSIILSSDVDTLPRHSKAHFQASPCNSESSFGGNDQNRKNLKIARPNSDCSVRAVKRTATLRPQRILTKTASLKSNKSSMKKSSEVSEISESSMVRATCSSTLKDSKFPHHSELQQGGSDSKDIQALKVCSYSYCSLHGHHHGTVPPLKRFVSMRRRLLQTQKSMKSESHSVPKAKRSKNRRKGAQTSQLTSNRDSADQETLYIDPSFEQQKTSNPLTANQQTQVAISARQGTSEECHCITTESVKVIPEANDAEKEEEEIVVSGLHNGDDKSILIVDPHTIMHSSLRLLKDSIKCDDQCLKLDDVVSTSHERVPVDADVHKEVNGDTIAPLNLEVHKANCELDIKVSEASTTSREINEEKDEDSEPDNGFFEELSPSGDSTPDCTTDQPQQTQMAKQKYMGLWGLIYQHMASSMTTEVETEAAHSGKNKEEQVKDRYTVSQMNDSFSCQGSTGTNEHMVMGDHDADDRKFELWQSNAIKQVQEAFDKILSEIPDQSSDDRSSDVIPEQEVLEKNQYESGQQSISSYLDCTKESIVQDQEEAQLEEIHINSTEEEKAKLRVANKSSKQISKSWSSLKKVIILKRFVKALEKVKKFNPGKPQYLPRESDPEAEKINLRHQTVEERKNADEWMLDYALRQVISALAPAQKRKVALLVQAFETVTPPEIRTCLRSSATASSHTAVQEYTDSITQMGEQNNSAFHKALCPKMSFEKTTDQVSNFSTAERHLPETCSVTKERSLGCGCSNTEMGLSASETTQTNLKQEDSIFTDDQPGFTDVSSTNPKELKLFDKPTSKQDDSKKTSPEEVQVNGKIILDASNEVPLIHDLEFHDRDTEFNGDKLETGNVLNKAGEQSCLPKSLSPENYAESTVVSSTVSLDSSPKLFEDPRAACGEEANTNYEVLQTSYPQEASEPCDTDTIDMAQESKLEKQKYMRLWYLIYEHMVSSSTEAGAQQLLGGADKEEQESNTNALLGMKDADSSKEFADMNHTLIMENQNAGSGKIDCHQLEAIKIIEQAIDEIPLPDIQDDSTNEPSTTDNMLQEQELQRKHGKDGELFISTSNDSVEDSFRESKNTKVENDTVDSRETRLNSNNITAPEESETFSKSENRSKPQMQKSWSHLKKVILLKRFIKSLEKVRKFNHREPRYLPLKPDTGAEKVHLRHQDMEDRKNAEEWMLDHALQQVVTKLNPARKRKVELLVEAFETVTPMLEVKAGQRRSAASSPQARLIHA</sequence>
<dbReference type="Proteomes" id="UP001164539">
    <property type="component" value="Chromosome 11"/>
</dbReference>
<gene>
    <name evidence="1" type="ORF">OWV82_019957</name>
</gene>
<protein>
    <submittedName>
        <fullName evidence="1">Calmodulin-binding domain</fullName>
    </submittedName>
</protein>
<keyword evidence="2" id="KW-1185">Reference proteome</keyword>
<dbReference type="EMBL" id="CM051404">
    <property type="protein sequence ID" value="KAJ4706286.1"/>
    <property type="molecule type" value="Genomic_DNA"/>
</dbReference>
<evidence type="ECO:0000313" key="1">
    <source>
        <dbReference type="EMBL" id="KAJ4706286.1"/>
    </source>
</evidence>